<dbReference type="Gene3D" id="3.40.50.720">
    <property type="entry name" value="NAD(P)-binding Rossmann-like Domain"/>
    <property type="match status" value="1"/>
</dbReference>
<dbReference type="AlphaFoldDB" id="A0A941HZP8"/>
<proteinExistence type="predicted"/>
<accession>A0A941HZP8</accession>
<dbReference type="PANTHER" id="PTHR43377:SF1">
    <property type="entry name" value="BILIVERDIN REDUCTASE A"/>
    <property type="match status" value="1"/>
</dbReference>
<dbReference type="EMBL" id="JAGSNF010000004">
    <property type="protein sequence ID" value="MBR7742476.1"/>
    <property type="molecule type" value="Genomic_DNA"/>
</dbReference>
<organism evidence="4 5">
    <name type="scientific">Phycicoccus avicenniae</name>
    <dbReference type="NCBI Taxonomy" id="2828860"/>
    <lineage>
        <taxon>Bacteria</taxon>
        <taxon>Bacillati</taxon>
        <taxon>Actinomycetota</taxon>
        <taxon>Actinomycetes</taxon>
        <taxon>Micrococcales</taxon>
        <taxon>Intrasporangiaceae</taxon>
        <taxon>Phycicoccus</taxon>
    </lineage>
</organism>
<evidence type="ECO:0000313" key="5">
    <source>
        <dbReference type="Proteomes" id="UP000677016"/>
    </source>
</evidence>
<dbReference type="InterPro" id="IPR036291">
    <property type="entry name" value="NAD(P)-bd_dom_sf"/>
</dbReference>
<keyword evidence="1" id="KW-0520">NAD</keyword>
<feature type="domain" description="Gfo/Idh/MocA-like oxidoreductase N-terminal" evidence="2">
    <location>
        <begin position="6"/>
        <end position="113"/>
    </location>
</feature>
<reference evidence="4" key="1">
    <citation type="submission" date="2021-04" db="EMBL/GenBank/DDBJ databases">
        <title>Phycicoccus avicenniae sp. nov., a novel endophytic actinomycetes isolated from branch of Avicennia mariana.</title>
        <authorList>
            <person name="Tuo L."/>
        </authorList>
    </citation>
    <scope>NUCLEOTIDE SEQUENCE</scope>
    <source>
        <strain evidence="4">BSK3Z-2</strain>
    </source>
</reference>
<dbReference type="InterPro" id="IPR051450">
    <property type="entry name" value="Gfo/Idh/MocA_Oxidoreductases"/>
</dbReference>
<evidence type="ECO:0000259" key="2">
    <source>
        <dbReference type="Pfam" id="PF01408"/>
    </source>
</evidence>
<dbReference type="SUPFAM" id="SSF55347">
    <property type="entry name" value="Glyceraldehyde-3-phosphate dehydrogenase-like, C-terminal domain"/>
    <property type="match status" value="1"/>
</dbReference>
<evidence type="ECO:0000256" key="1">
    <source>
        <dbReference type="ARBA" id="ARBA00023027"/>
    </source>
</evidence>
<protein>
    <submittedName>
        <fullName evidence="4">Gfo/Idh/MocA family oxidoreductase</fullName>
    </submittedName>
</protein>
<dbReference type="InterPro" id="IPR055170">
    <property type="entry name" value="GFO_IDH_MocA-like_dom"/>
</dbReference>
<dbReference type="Proteomes" id="UP000677016">
    <property type="component" value="Unassembled WGS sequence"/>
</dbReference>
<gene>
    <name evidence="4" type="ORF">KC207_04135</name>
</gene>
<feature type="domain" description="GFO/IDH/MocA-like oxidoreductase" evidence="3">
    <location>
        <begin position="175"/>
        <end position="248"/>
    </location>
</feature>
<dbReference type="PANTHER" id="PTHR43377">
    <property type="entry name" value="BILIVERDIN REDUCTASE A"/>
    <property type="match status" value="1"/>
</dbReference>
<comment type="caution">
    <text evidence="4">The sequence shown here is derived from an EMBL/GenBank/DDBJ whole genome shotgun (WGS) entry which is preliminary data.</text>
</comment>
<evidence type="ECO:0000313" key="4">
    <source>
        <dbReference type="EMBL" id="MBR7742476.1"/>
    </source>
</evidence>
<keyword evidence="5" id="KW-1185">Reference proteome</keyword>
<dbReference type="Gene3D" id="3.30.360.10">
    <property type="entry name" value="Dihydrodipicolinate Reductase, domain 2"/>
    <property type="match status" value="1"/>
</dbReference>
<dbReference type="Pfam" id="PF22725">
    <property type="entry name" value="GFO_IDH_MocA_C3"/>
    <property type="match status" value="1"/>
</dbReference>
<dbReference type="RefSeq" id="WP_211601648.1">
    <property type="nucleotide sequence ID" value="NZ_JAGSNF010000004.1"/>
</dbReference>
<name>A0A941HZP8_9MICO</name>
<dbReference type="Pfam" id="PF01408">
    <property type="entry name" value="GFO_IDH_MocA"/>
    <property type="match status" value="1"/>
</dbReference>
<sequence>MGERLDVVVVGGGIRGRMYGEVVREHPRGEVVGFVETAPMTAEALGSDFGVPVRESLEDLLSGLDRVDAVIVATPDFAHREPGLVALGHGLHTLFEKPLATTVEDAEALAGAASPGTHVMLGFENRWNPRFQTVRSALRATDQVFVAQRASLQDTAWVPREMLSWSARSTPGWFLVPHSLDMAMWLSGARPVEVFARGVRKVLSADGIDTWDRVSASFRMSDDSVVTLDSGWALPTGRPAVFDFRFEVETATDHYLVDVDRSGVVRVGSDRLSYVGESGTDPRGRLRGAPVEMTRDFVDLCLGDPVDVPDADHGLLVTRAVAALHDSLETGQNTPITH</sequence>
<dbReference type="SUPFAM" id="SSF51735">
    <property type="entry name" value="NAD(P)-binding Rossmann-fold domains"/>
    <property type="match status" value="1"/>
</dbReference>
<dbReference type="InterPro" id="IPR000683">
    <property type="entry name" value="Gfo/Idh/MocA-like_OxRdtase_N"/>
</dbReference>
<dbReference type="GO" id="GO:0000166">
    <property type="term" value="F:nucleotide binding"/>
    <property type="evidence" value="ECO:0007669"/>
    <property type="project" value="InterPro"/>
</dbReference>
<evidence type="ECO:0000259" key="3">
    <source>
        <dbReference type="Pfam" id="PF22725"/>
    </source>
</evidence>